<dbReference type="EMBL" id="FNIT01000001">
    <property type="protein sequence ID" value="SDN54021.1"/>
    <property type="molecule type" value="Genomic_DNA"/>
</dbReference>
<dbReference type="RefSeq" id="WP_210184127.1">
    <property type="nucleotide sequence ID" value="NZ_FNIT01000001.1"/>
</dbReference>
<keyword evidence="4" id="KW-0175">Coiled coil</keyword>
<evidence type="ECO:0000259" key="5">
    <source>
        <dbReference type="Pfam" id="PF09375"/>
    </source>
</evidence>
<dbReference type="STRING" id="1166073.SAMN05192530_101180"/>
<name>A0A1H0C857_9HYPH</name>
<dbReference type="InterPro" id="IPR028096">
    <property type="entry name" value="EfeO_Cupredoxin"/>
</dbReference>
<evidence type="ECO:0000256" key="4">
    <source>
        <dbReference type="SAM" id="Coils"/>
    </source>
</evidence>
<evidence type="ECO:0000256" key="1">
    <source>
        <dbReference type="ARBA" id="ARBA00004418"/>
    </source>
</evidence>
<feature type="domain" description="Imelysin-like" evidence="5">
    <location>
        <begin position="154"/>
        <end position="385"/>
    </location>
</feature>
<reference evidence="7 8" key="1">
    <citation type="submission" date="2016-10" db="EMBL/GenBank/DDBJ databases">
        <authorList>
            <person name="de Groot N.N."/>
        </authorList>
    </citation>
    <scope>NUCLEOTIDE SEQUENCE [LARGE SCALE GENOMIC DNA]</scope>
    <source>
        <strain evidence="8">L7-484,KACC 16230,DSM 25025</strain>
    </source>
</reference>
<proteinExistence type="inferred from homology"/>
<dbReference type="CDD" id="cd14656">
    <property type="entry name" value="Imelysin-like_EfeO"/>
    <property type="match status" value="1"/>
</dbReference>
<dbReference type="InterPro" id="IPR038352">
    <property type="entry name" value="Imelysin_sf"/>
</dbReference>
<dbReference type="InterPro" id="IPR008972">
    <property type="entry name" value="Cupredoxin"/>
</dbReference>
<evidence type="ECO:0000256" key="3">
    <source>
        <dbReference type="ARBA" id="ARBA00022729"/>
    </source>
</evidence>
<dbReference type="InterPro" id="IPR034981">
    <property type="entry name" value="Imelysin-like_EfeO/Algp7"/>
</dbReference>
<dbReference type="Pfam" id="PF09375">
    <property type="entry name" value="Peptidase_M75"/>
    <property type="match status" value="1"/>
</dbReference>
<dbReference type="AlphaFoldDB" id="A0A1H0C857"/>
<dbReference type="SUPFAM" id="SSF49503">
    <property type="entry name" value="Cupredoxins"/>
    <property type="match status" value="1"/>
</dbReference>
<accession>A0A1H0C857</accession>
<dbReference type="Gene3D" id="2.60.40.420">
    <property type="entry name" value="Cupredoxins - blue copper proteins"/>
    <property type="match status" value="1"/>
</dbReference>
<sequence>MTAASDTAAPPRHLLRWGVAGAALLMVAGGGLFTVASMRASAGASADDAITVTLRDGACEPNAISVPAGRSTFRVVNRSDRVVEWEILDGVMVVEERENIAPGLSQTLSARLREGRYAITCGLLSNPRGVLTVTPAADGAGPAKPELTAFIGPLAEYQVFLAMQGAKMESAAQDLDRAVQSGSLEEARARYAAARLPYLRAEAVAARFADLRDALDPSAAYLAGREADPAFVGFHRIEYGLFHDASVEGLAPVSAKLALDAAALKNRLRAARLAPDEMAQGAVRSLRAMADTRLADRASSYNGDDLAEVEAELSGIRKVATLLRPVAEASAPAALPDVESRMARLDADLASLKRAAGYPSFETVDAARRAQLAGEVRALADALDTLNAKLGLSEGGA</sequence>
<dbReference type="Gene3D" id="1.20.1420.20">
    <property type="entry name" value="M75 peptidase, HXXE motif"/>
    <property type="match status" value="1"/>
</dbReference>
<comment type="similarity">
    <text evidence="2">Belongs to the EfeM/EfeO family.</text>
</comment>
<dbReference type="Pfam" id="PF13473">
    <property type="entry name" value="Cupredoxin_1"/>
    <property type="match status" value="1"/>
</dbReference>
<dbReference type="GO" id="GO:0042597">
    <property type="term" value="C:periplasmic space"/>
    <property type="evidence" value="ECO:0007669"/>
    <property type="project" value="UniProtKB-SubCell"/>
</dbReference>
<dbReference type="InterPro" id="IPR018976">
    <property type="entry name" value="Imelysin-like"/>
</dbReference>
<dbReference type="InterPro" id="IPR050894">
    <property type="entry name" value="EfeM/EfeO_iron_uptake"/>
</dbReference>
<feature type="domain" description="EfeO-type cupredoxin-like" evidence="6">
    <location>
        <begin position="32"/>
        <end position="133"/>
    </location>
</feature>
<protein>
    <submittedName>
        <fullName evidence="7">Iron uptake system EfeUOB, component EfeO/EfeM</fullName>
    </submittedName>
</protein>
<dbReference type="InterPro" id="IPR053377">
    <property type="entry name" value="Iron_uptake_EfeM/EfeO"/>
</dbReference>
<evidence type="ECO:0000256" key="2">
    <source>
        <dbReference type="ARBA" id="ARBA00005989"/>
    </source>
</evidence>
<dbReference type="PANTHER" id="PTHR39192">
    <property type="entry name" value="IRON UPTAKE SYSTEM COMPONENT EFEO"/>
    <property type="match status" value="1"/>
</dbReference>
<organism evidence="7 8">
    <name type="scientific">Aureimonas jatrophae</name>
    <dbReference type="NCBI Taxonomy" id="1166073"/>
    <lineage>
        <taxon>Bacteria</taxon>
        <taxon>Pseudomonadati</taxon>
        <taxon>Pseudomonadota</taxon>
        <taxon>Alphaproteobacteria</taxon>
        <taxon>Hyphomicrobiales</taxon>
        <taxon>Aurantimonadaceae</taxon>
        <taxon>Aureimonas</taxon>
    </lineage>
</organism>
<keyword evidence="8" id="KW-1185">Reference proteome</keyword>
<evidence type="ECO:0000313" key="7">
    <source>
        <dbReference type="EMBL" id="SDN54021.1"/>
    </source>
</evidence>
<dbReference type="PANTHER" id="PTHR39192:SF1">
    <property type="entry name" value="IRON UPTAKE SYSTEM COMPONENT EFEO"/>
    <property type="match status" value="1"/>
</dbReference>
<gene>
    <name evidence="7" type="ORF">SAMN05192530_101180</name>
</gene>
<keyword evidence="3" id="KW-0732">Signal</keyword>
<evidence type="ECO:0000259" key="6">
    <source>
        <dbReference type="Pfam" id="PF13473"/>
    </source>
</evidence>
<comment type="subcellular location">
    <subcellularLocation>
        <location evidence="1">Periplasm</location>
    </subcellularLocation>
</comment>
<dbReference type="Proteomes" id="UP000198793">
    <property type="component" value="Unassembled WGS sequence"/>
</dbReference>
<feature type="coiled-coil region" evidence="4">
    <location>
        <begin position="335"/>
        <end position="389"/>
    </location>
</feature>
<dbReference type="NCBIfam" id="NF041757">
    <property type="entry name" value="EfeO"/>
    <property type="match status" value="1"/>
</dbReference>
<evidence type="ECO:0000313" key="8">
    <source>
        <dbReference type="Proteomes" id="UP000198793"/>
    </source>
</evidence>